<evidence type="ECO:0000313" key="1">
    <source>
        <dbReference type="EMBL" id="KAK4402791.1"/>
    </source>
</evidence>
<keyword evidence="2" id="KW-1185">Reference proteome</keyword>
<organism evidence="1 2">
    <name type="scientific">Sesamum angolense</name>
    <dbReference type="NCBI Taxonomy" id="2727404"/>
    <lineage>
        <taxon>Eukaryota</taxon>
        <taxon>Viridiplantae</taxon>
        <taxon>Streptophyta</taxon>
        <taxon>Embryophyta</taxon>
        <taxon>Tracheophyta</taxon>
        <taxon>Spermatophyta</taxon>
        <taxon>Magnoliopsida</taxon>
        <taxon>eudicotyledons</taxon>
        <taxon>Gunneridae</taxon>
        <taxon>Pentapetalae</taxon>
        <taxon>asterids</taxon>
        <taxon>lamiids</taxon>
        <taxon>Lamiales</taxon>
        <taxon>Pedaliaceae</taxon>
        <taxon>Sesamum</taxon>
    </lineage>
</organism>
<dbReference type="AlphaFoldDB" id="A0AAE1X0D6"/>
<protein>
    <submittedName>
        <fullName evidence="1">Polygalacturonase-1 non-catalytic subunit beta</fullName>
    </submittedName>
</protein>
<accession>A0AAE1X0D6</accession>
<sequence length="117" mass="13187">MQVVAAAAGESNAGENPFTPKGYVMRYWKKQISNDLPKPEFLLKKASPLNAAQYAAFSKLADQNLLSTRLPDFCSEANLLCFPDLSPSLEKARGKRELRLLLEQELHQLRHGSAWWN</sequence>
<reference evidence="1" key="2">
    <citation type="journal article" date="2024" name="Plant">
        <title>Genomic evolution and insights into agronomic trait innovations of Sesamum species.</title>
        <authorList>
            <person name="Miao H."/>
            <person name="Wang L."/>
            <person name="Qu L."/>
            <person name="Liu H."/>
            <person name="Sun Y."/>
            <person name="Le M."/>
            <person name="Wang Q."/>
            <person name="Wei S."/>
            <person name="Zheng Y."/>
            <person name="Lin W."/>
            <person name="Duan Y."/>
            <person name="Cao H."/>
            <person name="Xiong S."/>
            <person name="Wang X."/>
            <person name="Wei L."/>
            <person name="Li C."/>
            <person name="Ma Q."/>
            <person name="Ju M."/>
            <person name="Zhao R."/>
            <person name="Li G."/>
            <person name="Mu C."/>
            <person name="Tian Q."/>
            <person name="Mei H."/>
            <person name="Zhang T."/>
            <person name="Gao T."/>
            <person name="Zhang H."/>
        </authorList>
    </citation>
    <scope>NUCLEOTIDE SEQUENCE</scope>
    <source>
        <strain evidence="1">K16</strain>
    </source>
</reference>
<dbReference type="InterPro" id="IPR051897">
    <property type="entry name" value="PG-associated_BURP"/>
</dbReference>
<evidence type="ECO:0000313" key="2">
    <source>
        <dbReference type="Proteomes" id="UP001289374"/>
    </source>
</evidence>
<dbReference type="PANTHER" id="PTHR31458:SF2">
    <property type="entry name" value="POLYGALACTURONASE 1 BETA-LIKE PROTEIN 2"/>
    <property type="match status" value="1"/>
</dbReference>
<dbReference type="EMBL" id="JACGWL010000005">
    <property type="protein sequence ID" value="KAK4402791.1"/>
    <property type="molecule type" value="Genomic_DNA"/>
</dbReference>
<comment type="caution">
    <text evidence="1">The sequence shown here is derived from an EMBL/GenBank/DDBJ whole genome shotgun (WGS) entry which is preliminary data.</text>
</comment>
<proteinExistence type="predicted"/>
<dbReference type="Proteomes" id="UP001289374">
    <property type="component" value="Unassembled WGS sequence"/>
</dbReference>
<reference evidence="1" key="1">
    <citation type="submission" date="2020-06" db="EMBL/GenBank/DDBJ databases">
        <authorList>
            <person name="Li T."/>
            <person name="Hu X."/>
            <person name="Zhang T."/>
            <person name="Song X."/>
            <person name="Zhang H."/>
            <person name="Dai N."/>
            <person name="Sheng W."/>
            <person name="Hou X."/>
            <person name="Wei L."/>
        </authorList>
    </citation>
    <scope>NUCLEOTIDE SEQUENCE</scope>
    <source>
        <strain evidence="1">K16</strain>
        <tissue evidence="1">Leaf</tissue>
    </source>
</reference>
<gene>
    <name evidence="1" type="ORF">Sango_1019800</name>
</gene>
<name>A0AAE1X0D6_9LAMI</name>
<dbReference type="PANTHER" id="PTHR31458">
    <property type="entry name" value="POLYGALACTURONASE 1 BETA-LIKE PROTEIN 2"/>
    <property type="match status" value="1"/>
</dbReference>